<dbReference type="Gene3D" id="3.50.7.10">
    <property type="entry name" value="GroEL"/>
    <property type="match status" value="1"/>
</dbReference>
<dbReference type="EnsemblMetazoa" id="XM_038214149.1">
    <property type="protein sequence ID" value="XP_038070077.1"/>
    <property type="gene ID" value="LOC119739276"/>
</dbReference>
<evidence type="ECO:0000256" key="5">
    <source>
        <dbReference type="RuleBase" id="RU004187"/>
    </source>
</evidence>
<dbReference type="AlphaFoldDB" id="A0A914B242"/>
<dbReference type="PANTHER" id="PTHR14667:SF2">
    <property type="entry name" value="BARDET-BIEDL SYNDROME 10 PROTEIN"/>
    <property type="match status" value="1"/>
</dbReference>
<evidence type="ECO:0000256" key="4">
    <source>
        <dbReference type="ARBA" id="ARBA00023186"/>
    </source>
</evidence>
<evidence type="ECO:0000313" key="6">
    <source>
        <dbReference type="EnsemblMetazoa" id="XP_038070077.1"/>
    </source>
</evidence>
<keyword evidence="7" id="KW-1185">Reference proteome</keyword>
<dbReference type="PANTHER" id="PTHR14667">
    <property type="entry name" value="BARDET-BIEDL SYNDROME 10 PROTEIN"/>
    <property type="match status" value="1"/>
</dbReference>
<dbReference type="InterPro" id="IPR042619">
    <property type="entry name" value="BBS10"/>
</dbReference>
<dbReference type="Pfam" id="PF00118">
    <property type="entry name" value="Cpn60_TCP1"/>
    <property type="match status" value="2"/>
</dbReference>
<name>A0A914B242_PATMI</name>
<evidence type="ECO:0000313" key="7">
    <source>
        <dbReference type="Proteomes" id="UP000887568"/>
    </source>
</evidence>
<dbReference type="GO" id="GO:0005524">
    <property type="term" value="F:ATP binding"/>
    <property type="evidence" value="ECO:0007669"/>
    <property type="project" value="UniProtKB-KW"/>
</dbReference>
<dbReference type="OMA" id="LQCVNRL"/>
<accession>A0A914B242</accession>
<dbReference type="Gene3D" id="3.30.260.10">
    <property type="entry name" value="TCP-1-like chaperonin intermediate domain"/>
    <property type="match status" value="1"/>
</dbReference>
<dbReference type="EnsemblMetazoa" id="XM_038214148.1">
    <property type="protein sequence ID" value="XP_038070076.1"/>
    <property type="gene ID" value="LOC119739276"/>
</dbReference>
<evidence type="ECO:0000256" key="2">
    <source>
        <dbReference type="ARBA" id="ARBA00022741"/>
    </source>
</evidence>
<dbReference type="Gene3D" id="1.10.560.10">
    <property type="entry name" value="GroEL-like equatorial domain"/>
    <property type="match status" value="2"/>
</dbReference>
<evidence type="ECO:0000256" key="1">
    <source>
        <dbReference type="ARBA" id="ARBA00008020"/>
    </source>
</evidence>
<comment type="similarity">
    <text evidence="1 5">Belongs to the TCP-1 chaperonin family.</text>
</comment>
<dbReference type="GO" id="GO:0051131">
    <property type="term" value="P:chaperone-mediated protein complex assembly"/>
    <property type="evidence" value="ECO:0007669"/>
    <property type="project" value="InterPro"/>
</dbReference>
<dbReference type="GO" id="GO:0140662">
    <property type="term" value="F:ATP-dependent protein folding chaperone"/>
    <property type="evidence" value="ECO:0007669"/>
    <property type="project" value="InterPro"/>
</dbReference>
<sequence length="640" mass="70408">MCQELPVNLLTAVTICETIEGLLRDSIGPNALHTMLTSPSGRVVITGDGLTILTSLHLSHPIARWILQHVKSHHDVTGDNSKSFVLIVTELLRQLQDAVSLKSTSSDSSSKQDLIAVSQALETIHSEIFPEVVLPELRRHCVCLDLVEEKRGDLRSMSRKIVRTSLGGKFTMHATNHVAELIVELVCGSCQDVGNLAETMQGLINDYDVGCLEVPNQPVSKSKLLDGVVCTRNFAFQSDDLDTLTTVPFVILSCSLDKWTPDVRSTLAAKSTRDLTMFLELGTSRTQSLIEHLKECGVMLVLSSELLSDATLSFCRAARISAVHMIPEEELSRLARLTKTDIVYDSTDILRSTLKIGSAKFCGSVMVGQNIGVHLGFSDERVRTKQLVLCAPTQGICRQWFMAVLNALKTLRMWLDTSFVSAVPMRDGDNINKTSSRKSNPMTVECECVESLDQSSARRCGSAMQDTTGAPDALILESDLSPTNNSQQKTEMCKPQGICIPGGGCTEFLLHRILSRGHDRDWNLNLKDPALSTAIGILRDAALCIPRTLHRNSFSPKSRKSSFLEIVSKVRHCNALISVNGRTGALCDNSDAGVWEAMSARYMLWRDAIKTVQDLLRIDMIVGIKEVQEDHSNTDDEDSD</sequence>
<keyword evidence="3 5" id="KW-0067">ATP-binding</keyword>
<dbReference type="Proteomes" id="UP000887568">
    <property type="component" value="Unplaced"/>
</dbReference>
<dbReference type="SUPFAM" id="SSF52029">
    <property type="entry name" value="GroEL apical domain-like"/>
    <property type="match status" value="1"/>
</dbReference>
<dbReference type="PRINTS" id="PR00304">
    <property type="entry name" value="TCOMPLEXTCP1"/>
</dbReference>
<organism evidence="6 7">
    <name type="scientific">Patiria miniata</name>
    <name type="common">Bat star</name>
    <name type="synonym">Asterina miniata</name>
    <dbReference type="NCBI Taxonomy" id="46514"/>
    <lineage>
        <taxon>Eukaryota</taxon>
        <taxon>Metazoa</taxon>
        <taxon>Echinodermata</taxon>
        <taxon>Eleutherozoa</taxon>
        <taxon>Asterozoa</taxon>
        <taxon>Asteroidea</taxon>
        <taxon>Valvatacea</taxon>
        <taxon>Valvatida</taxon>
        <taxon>Asterinidae</taxon>
        <taxon>Patiria</taxon>
    </lineage>
</organism>
<dbReference type="InterPro" id="IPR002423">
    <property type="entry name" value="Cpn60/GroEL/TCP-1"/>
</dbReference>
<dbReference type="InterPro" id="IPR017998">
    <property type="entry name" value="Chaperone_TCP-1"/>
</dbReference>
<protein>
    <submittedName>
        <fullName evidence="6">Uncharacterized protein</fullName>
    </submittedName>
</protein>
<proteinExistence type="inferred from homology"/>
<dbReference type="InterPro" id="IPR027410">
    <property type="entry name" value="TCP-1-like_intermed_sf"/>
</dbReference>
<dbReference type="SUPFAM" id="SSF48592">
    <property type="entry name" value="GroEL equatorial domain-like"/>
    <property type="match status" value="1"/>
</dbReference>
<dbReference type="InterPro" id="IPR027409">
    <property type="entry name" value="GroEL-like_apical_dom_sf"/>
</dbReference>
<evidence type="ECO:0000256" key="3">
    <source>
        <dbReference type="ARBA" id="ARBA00022840"/>
    </source>
</evidence>
<dbReference type="InterPro" id="IPR027413">
    <property type="entry name" value="GROEL-like_equatorial_sf"/>
</dbReference>
<dbReference type="GeneID" id="119739276"/>
<keyword evidence="2 5" id="KW-0547">Nucleotide-binding</keyword>
<dbReference type="OrthoDB" id="9393833at2759"/>
<reference evidence="6" key="1">
    <citation type="submission" date="2022-11" db="UniProtKB">
        <authorList>
            <consortium name="EnsemblMetazoa"/>
        </authorList>
    </citation>
    <scope>IDENTIFICATION</scope>
</reference>
<dbReference type="RefSeq" id="XP_038070076.1">
    <property type="nucleotide sequence ID" value="XM_038214148.1"/>
</dbReference>
<dbReference type="RefSeq" id="XP_038070077.1">
    <property type="nucleotide sequence ID" value="XM_038214149.1"/>
</dbReference>
<keyword evidence="4 5" id="KW-0143">Chaperone</keyword>